<dbReference type="Pfam" id="PF26290">
    <property type="entry name" value="DUF8079"/>
    <property type="match status" value="1"/>
</dbReference>
<dbReference type="OrthoDB" id="272269at2759"/>
<dbReference type="EMBL" id="LJSK01000072">
    <property type="protein sequence ID" value="KPI87829.1"/>
    <property type="molecule type" value="Genomic_DNA"/>
</dbReference>
<dbReference type="OMA" id="QCVEVLY"/>
<evidence type="ECO:0000256" key="2">
    <source>
        <dbReference type="SAM" id="MobiDB-lite"/>
    </source>
</evidence>
<keyword evidence="5" id="KW-1185">Reference proteome</keyword>
<dbReference type="AlphaFoldDB" id="A0A0N0P6N7"/>
<protein>
    <recommendedName>
        <fullName evidence="3">PH-like domain-containing protein</fullName>
    </recommendedName>
</protein>
<feature type="compositionally biased region" description="Low complexity" evidence="2">
    <location>
        <begin position="388"/>
        <end position="424"/>
    </location>
</feature>
<feature type="region of interest" description="Disordered" evidence="2">
    <location>
        <begin position="653"/>
        <end position="679"/>
    </location>
</feature>
<evidence type="ECO:0000313" key="4">
    <source>
        <dbReference type="EMBL" id="KPI87829.1"/>
    </source>
</evidence>
<dbReference type="InterPro" id="IPR057419">
    <property type="entry name" value="PH-like_2_kinetoplastida"/>
</dbReference>
<feature type="region of interest" description="Disordered" evidence="2">
    <location>
        <begin position="368"/>
        <end position="476"/>
    </location>
</feature>
<sequence length="679" mass="74768">MSALEVLLNSPTDGIVECPSIGPEEVQLVSLNLEIIFNKCLYCVRVNLPLPLEVLLSVVGDAGEVQPDKVCTGLLHAAEEGTCADLFCELASNLLSRKAAGFRLQFDVESLFKVMQLFCCSSALKDRLGGSLGEVLLGYMTDSEMHADDYRVHRNCCSALISLLRGSQVNKSRFGPDCAVIAACLENSSDFFFQMQCVEVLYRLYKHNSRSLTDLQAPASTAASISPYLLRGIEELPNDSTLLLSIHQLLDNYNRDAHPDRIVAFPVLRIQVEGVEVSRATTLYFSPRLLVVLLPGGAGGYLTIPYEHVRSVKLSKDHRLELRLYIIPAKLALIMSLEEGEGRDKLTVSMTRATMHELRTSVVHQWVAERKRNAPRRTVQQVRPRAPPSHSASASRRAQGAREPGAATAAGAHGPSPPGSGRTRSSSRHGIEERSVNLDRHRDKDTSSGFLHAGPGMQGAGNPSRSGSSSHRDRTLSAIGTGAEEESFLSEVHRAASVKAVRYREEQQEHVQRAVDAVKRELEDLRRWSVRERDHYEANFREDMEVVRRSEAVLKESAAECVQALNAELDDVQALGALLKAEVDKLRERLAKSLGKSEGVEEAFLVRIKQSVDTRMREMEDTLLTMDPSSSASAAGTSLEGVVQYITQQMQLISSGKLTPGEPQRESGPPRATKSRRLN</sequence>
<dbReference type="InterPro" id="IPR058392">
    <property type="entry name" value="DUF8079"/>
</dbReference>
<evidence type="ECO:0000259" key="3">
    <source>
        <dbReference type="Pfam" id="PF25405"/>
    </source>
</evidence>
<reference evidence="4 5" key="1">
    <citation type="journal article" date="2015" name="PLoS Pathog.">
        <title>Leptomonas seymouri: Adaptations to the Dixenous Life Cycle Analyzed by Genome Sequencing, Transcriptome Profiling and Co-infection with Leishmania donovani.</title>
        <authorList>
            <person name="Kraeva N."/>
            <person name="Butenko A."/>
            <person name="Hlavacova J."/>
            <person name="Kostygov A."/>
            <person name="Myskova J."/>
            <person name="Grybchuk D."/>
            <person name="Lestinova T."/>
            <person name="Votypka J."/>
            <person name="Volf P."/>
            <person name="Opperdoes F."/>
            <person name="Flegontov P."/>
            <person name="Lukes J."/>
            <person name="Yurchenko V."/>
        </authorList>
    </citation>
    <scope>NUCLEOTIDE SEQUENCE [LARGE SCALE GENOMIC DNA]</scope>
    <source>
        <strain evidence="4 5">ATCC 30220</strain>
    </source>
</reference>
<comment type="caution">
    <text evidence="4">The sequence shown here is derived from an EMBL/GenBank/DDBJ whole genome shotgun (WGS) entry which is preliminary data.</text>
</comment>
<dbReference type="VEuPathDB" id="TriTrypDB:Lsey_0072_0060"/>
<feature type="coiled-coil region" evidence="1">
    <location>
        <begin position="562"/>
        <end position="589"/>
    </location>
</feature>
<gene>
    <name evidence="4" type="ORF">ABL78_3056</name>
</gene>
<keyword evidence="1" id="KW-0175">Coiled coil</keyword>
<evidence type="ECO:0000313" key="5">
    <source>
        <dbReference type="Proteomes" id="UP000038009"/>
    </source>
</evidence>
<feature type="compositionally biased region" description="Basic and acidic residues" evidence="2">
    <location>
        <begin position="429"/>
        <end position="446"/>
    </location>
</feature>
<dbReference type="Proteomes" id="UP000038009">
    <property type="component" value="Unassembled WGS sequence"/>
</dbReference>
<proteinExistence type="predicted"/>
<dbReference type="Pfam" id="PF25405">
    <property type="entry name" value="PH_30"/>
    <property type="match status" value="1"/>
</dbReference>
<organism evidence="4 5">
    <name type="scientific">Leptomonas seymouri</name>
    <dbReference type="NCBI Taxonomy" id="5684"/>
    <lineage>
        <taxon>Eukaryota</taxon>
        <taxon>Discoba</taxon>
        <taxon>Euglenozoa</taxon>
        <taxon>Kinetoplastea</taxon>
        <taxon>Metakinetoplastina</taxon>
        <taxon>Trypanosomatida</taxon>
        <taxon>Trypanosomatidae</taxon>
        <taxon>Leishmaniinae</taxon>
        <taxon>Leptomonas</taxon>
    </lineage>
</organism>
<evidence type="ECO:0000256" key="1">
    <source>
        <dbReference type="SAM" id="Coils"/>
    </source>
</evidence>
<feature type="domain" description="PH-like" evidence="3">
    <location>
        <begin position="261"/>
        <end position="377"/>
    </location>
</feature>
<name>A0A0N0P6N7_LEPSE</name>
<accession>A0A0N0P6N7</accession>